<comment type="caution">
    <text evidence="9">The sequence shown here is derived from an EMBL/GenBank/DDBJ whole genome shotgun (WGS) entry which is preliminary data.</text>
</comment>
<dbReference type="Pfam" id="PF01169">
    <property type="entry name" value="GDT1"/>
    <property type="match status" value="2"/>
</dbReference>
<feature type="transmembrane region" description="Helical" evidence="6">
    <location>
        <begin position="158"/>
        <end position="179"/>
    </location>
</feature>
<evidence type="ECO:0000313" key="9">
    <source>
        <dbReference type="EMBL" id="KST69770.1"/>
    </source>
</evidence>
<keyword evidence="3 6" id="KW-0812">Transmembrane</keyword>
<feature type="transmembrane region" description="Helical" evidence="6">
    <location>
        <begin position="36"/>
        <end position="59"/>
    </location>
</feature>
<organism evidence="9 10">
    <name type="scientific">Mastigocoleus testarum BC008</name>
    <dbReference type="NCBI Taxonomy" id="371196"/>
    <lineage>
        <taxon>Bacteria</taxon>
        <taxon>Bacillati</taxon>
        <taxon>Cyanobacteriota</taxon>
        <taxon>Cyanophyceae</taxon>
        <taxon>Nostocales</taxon>
        <taxon>Hapalosiphonaceae</taxon>
        <taxon>Mastigocoleus</taxon>
    </lineage>
</organism>
<feature type="transmembrane region" description="Helical" evidence="6">
    <location>
        <begin position="191"/>
        <end position="211"/>
    </location>
</feature>
<keyword evidence="4 6" id="KW-1133">Transmembrane helix</keyword>
<evidence type="ECO:0000313" key="10">
    <source>
        <dbReference type="Proteomes" id="UP000053372"/>
    </source>
</evidence>
<evidence type="ECO:0000256" key="2">
    <source>
        <dbReference type="ARBA" id="ARBA00009190"/>
    </source>
</evidence>
<comment type="similarity">
    <text evidence="2 6">Belongs to the GDT1 family.</text>
</comment>
<dbReference type="InterPro" id="IPR001727">
    <property type="entry name" value="GDT1-like"/>
</dbReference>
<feature type="transmembrane region" description="Helical" evidence="6">
    <location>
        <begin position="119"/>
        <end position="138"/>
    </location>
</feature>
<keyword evidence="10" id="KW-1185">Reference proteome</keyword>
<evidence type="ECO:0000313" key="8">
    <source>
        <dbReference type="EMBL" id="KST67594.1"/>
    </source>
</evidence>
<dbReference type="EMBL" id="LMTZ01000086">
    <property type="protein sequence ID" value="KST67594.1"/>
    <property type="molecule type" value="Genomic_DNA"/>
</dbReference>
<dbReference type="InterPro" id="IPR049555">
    <property type="entry name" value="GDT1-like_CS"/>
</dbReference>
<protein>
    <recommendedName>
        <fullName evidence="6">GDT1 family protein</fullName>
    </recommendedName>
</protein>
<dbReference type="GO" id="GO:0046873">
    <property type="term" value="F:metal ion transmembrane transporter activity"/>
    <property type="evidence" value="ECO:0007669"/>
    <property type="project" value="InterPro"/>
</dbReference>
<gene>
    <name evidence="8" type="ORF">BC008_30835</name>
    <name evidence="9" type="ORF">BC008_36015</name>
</gene>
<evidence type="ECO:0000256" key="1">
    <source>
        <dbReference type="ARBA" id="ARBA00004141"/>
    </source>
</evidence>
<evidence type="ECO:0000256" key="7">
    <source>
        <dbReference type="SAM" id="Coils"/>
    </source>
</evidence>
<evidence type="ECO:0000256" key="5">
    <source>
        <dbReference type="ARBA" id="ARBA00023136"/>
    </source>
</evidence>
<dbReference type="OrthoDB" id="9801356at2"/>
<comment type="subcellular location">
    <subcellularLocation>
        <location evidence="1 6">Membrane</location>
        <topology evidence="1 6">Multi-pass membrane protein</topology>
    </subcellularLocation>
</comment>
<name>A0A0V7ZZ35_9CYAN</name>
<accession>A0A0V7ZZ35</accession>
<reference evidence="9 10" key="1">
    <citation type="journal article" date="2015" name="Genome Announc.">
        <title>Draft Genome of the Euendolithic (true boring) Cyanobacterium Mastigocoleus testarum strain BC008.</title>
        <authorList>
            <person name="Guida B.S."/>
            <person name="Garcia-Pichel F."/>
        </authorList>
    </citation>
    <scope>NUCLEOTIDE SEQUENCE [LARGE SCALE GENOMIC DNA]</scope>
    <source>
        <strain evidence="9 10">BC008</strain>
    </source>
</reference>
<dbReference type="RefSeq" id="WP_027846354.1">
    <property type="nucleotide sequence ID" value="NZ_LMTZ01000013.1"/>
</dbReference>
<dbReference type="PANTHER" id="PTHR12608">
    <property type="entry name" value="TRANSMEMBRANE PROTEIN HTP-1 RELATED"/>
    <property type="match status" value="1"/>
</dbReference>
<dbReference type="GO" id="GO:0006816">
    <property type="term" value="P:calcium ion transport"/>
    <property type="evidence" value="ECO:0007669"/>
    <property type="project" value="UniProtKB-ARBA"/>
</dbReference>
<dbReference type="AlphaFoldDB" id="A0A0V7ZZ35"/>
<feature type="coiled-coil region" evidence="7">
    <location>
        <begin position="92"/>
        <end position="119"/>
    </location>
</feature>
<keyword evidence="5 6" id="KW-0472">Membrane</keyword>
<proteinExistence type="inferred from homology"/>
<dbReference type="GO" id="GO:0016020">
    <property type="term" value="C:membrane"/>
    <property type="evidence" value="ECO:0007669"/>
    <property type="project" value="UniProtKB-SubCell"/>
</dbReference>
<dbReference type="Proteomes" id="UP000053372">
    <property type="component" value="Unassembled WGS sequence"/>
</dbReference>
<dbReference type="PROSITE" id="PS01214">
    <property type="entry name" value="UPF0016"/>
    <property type="match status" value="1"/>
</dbReference>
<keyword evidence="7" id="KW-0175">Coiled coil</keyword>
<dbReference type="PANTHER" id="PTHR12608:SF1">
    <property type="entry name" value="TRANSMEMBRANE PROTEIN 165"/>
    <property type="match status" value="1"/>
</dbReference>
<evidence type="ECO:0000256" key="6">
    <source>
        <dbReference type="RuleBase" id="RU365102"/>
    </source>
</evidence>
<dbReference type="EMBL" id="LMTZ01000013">
    <property type="protein sequence ID" value="KST69770.1"/>
    <property type="molecule type" value="Genomic_DNA"/>
</dbReference>
<feature type="transmembrane region" description="Helical" evidence="6">
    <location>
        <begin position="65"/>
        <end position="84"/>
    </location>
</feature>
<sequence>MLEAFTKGLLLIGISELGDKTFFIAMILSIKHSRKLVLLAAIAALGLMTVLSALLGQVASLLPKIYIEVAEFILFFVFGIKLLYDAIRMDKIIGESEIIKEANAEVNAAEKKIPKYKNVSYKNIFLIFLEAFLLIFTAEWGDRTQIATIALAAGNNPVAVSSGAILGHTICAAIAVTSGRFLNRRISERQLTFAGGFLFLIFATLAVIKIITT</sequence>
<evidence type="ECO:0000256" key="4">
    <source>
        <dbReference type="ARBA" id="ARBA00022989"/>
    </source>
</evidence>
<evidence type="ECO:0000256" key="3">
    <source>
        <dbReference type="ARBA" id="ARBA00022692"/>
    </source>
</evidence>